<evidence type="ECO:0000313" key="3">
    <source>
        <dbReference type="EMBL" id="QBH14997.1"/>
    </source>
</evidence>
<name>A0A328FEZ9_9BACT</name>
<dbReference type="PANTHER" id="PTHR46268">
    <property type="entry name" value="STRESS RESPONSE PROTEIN NHAX"/>
    <property type="match status" value="1"/>
</dbReference>
<evidence type="ECO:0000313" key="5">
    <source>
        <dbReference type="Proteomes" id="UP000248798"/>
    </source>
</evidence>
<keyword evidence="6" id="KW-1185">Reference proteome</keyword>
<dbReference type="Proteomes" id="UP000248798">
    <property type="component" value="Unassembled WGS sequence"/>
</dbReference>
<proteinExistence type="inferred from homology"/>
<protein>
    <submittedName>
        <fullName evidence="4">Universal stress protein</fullName>
    </submittedName>
</protein>
<dbReference type="CDD" id="cd00293">
    <property type="entry name" value="USP-like"/>
    <property type="match status" value="1"/>
</dbReference>
<accession>A0A328FEZ9</accession>
<dbReference type="PANTHER" id="PTHR46268:SF15">
    <property type="entry name" value="UNIVERSAL STRESS PROTEIN HP_0031"/>
    <property type="match status" value="1"/>
</dbReference>
<dbReference type="EMBL" id="QLNI01000011">
    <property type="protein sequence ID" value="RAM02756.1"/>
    <property type="molecule type" value="Genomic_DNA"/>
</dbReference>
<feature type="domain" description="UspA" evidence="2">
    <location>
        <begin position="5"/>
        <end position="148"/>
    </location>
</feature>
<reference evidence="3 6" key="2">
    <citation type="submission" date="2019-02" db="EMBL/GenBank/DDBJ databases">
        <title>Complete genome sequence of Desulfobacter hydrogenophilus AcRS1.</title>
        <authorList>
            <person name="Marietou A."/>
            <person name="Lund M.B."/>
            <person name="Marshall I.P.G."/>
            <person name="Schreiber L."/>
            <person name="Jorgensen B."/>
        </authorList>
    </citation>
    <scope>NUCLEOTIDE SEQUENCE [LARGE SCALE GENOMIC DNA]</scope>
    <source>
        <strain evidence="3 6">AcRS1</strain>
    </source>
</reference>
<reference evidence="4 5" key="1">
    <citation type="submission" date="2018-06" db="EMBL/GenBank/DDBJ databases">
        <title>Complete Genome Sequence of Desulfobacter hydrogenophilus (DSM3380).</title>
        <authorList>
            <person name="Marietou A."/>
            <person name="Schreiber L."/>
            <person name="Marshall I."/>
            <person name="Jorgensen B."/>
        </authorList>
    </citation>
    <scope>NUCLEOTIDE SEQUENCE [LARGE SCALE GENOMIC DNA]</scope>
    <source>
        <strain evidence="4 5">DSM 3380</strain>
    </source>
</reference>
<gene>
    <name evidence="4" type="ORF">DO021_06885</name>
    <name evidence="3" type="ORF">EYB58_19975</name>
</gene>
<dbReference type="AlphaFoldDB" id="A0A328FEZ9"/>
<dbReference type="Gene3D" id="3.40.50.620">
    <property type="entry name" value="HUPs"/>
    <property type="match status" value="1"/>
</dbReference>
<dbReference type="InterPro" id="IPR006016">
    <property type="entry name" value="UspA"/>
</dbReference>
<dbReference type="EMBL" id="CP036313">
    <property type="protein sequence ID" value="QBH14997.1"/>
    <property type="molecule type" value="Genomic_DNA"/>
</dbReference>
<dbReference type="Proteomes" id="UP000293902">
    <property type="component" value="Chromosome"/>
</dbReference>
<dbReference type="Pfam" id="PF00582">
    <property type="entry name" value="Usp"/>
    <property type="match status" value="1"/>
</dbReference>
<evidence type="ECO:0000259" key="2">
    <source>
        <dbReference type="Pfam" id="PF00582"/>
    </source>
</evidence>
<dbReference type="InterPro" id="IPR014729">
    <property type="entry name" value="Rossmann-like_a/b/a_fold"/>
</dbReference>
<sequence>MKHPERILVVSMGTKQALEAVQWGMSFARNYGAELFVTHIVHNPFGLKGWSLPISSAKILKDEFAKILEDAHKDLQDYIKAEDSEGLTIQESVIQGEPVQEITEFISEKNIDLMVMTAHEQGYLEHLMMGHDIRELIQKMPCSMFLVKRELEYKRYE</sequence>
<dbReference type="OrthoDB" id="5395985at2"/>
<evidence type="ECO:0000313" key="6">
    <source>
        <dbReference type="Proteomes" id="UP000293902"/>
    </source>
</evidence>
<dbReference type="SUPFAM" id="SSF52402">
    <property type="entry name" value="Adenine nucleotide alpha hydrolases-like"/>
    <property type="match status" value="1"/>
</dbReference>
<dbReference type="RefSeq" id="WP_111955044.1">
    <property type="nucleotide sequence ID" value="NZ_CP036313.1"/>
</dbReference>
<evidence type="ECO:0000256" key="1">
    <source>
        <dbReference type="ARBA" id="ARBA00008791"/>
    </source>
</evidence>
<evidence type="ECO:0000313" key="4">
    <source>
        <dbReference type="EMBL" id="RAM02756.1"/>
    </source>
</evidence>
<comment type="similarity">
    <text evidence="1">Belongs to the universal stress protein A family.</text>
</comment>
<organism evidence="4 5">
    <name type="scientific">Desulfobacter hydrogenophilus</name>
    <dbReference type="NCBI Taxonomy" id="2291"/>
    <lineage>
        <taxon>Bacteria</taxon>
        <taxon>Pseudomonadati</taxon>
        <taxon>Thermodesulfobacteriota</taxon>
        <taxon>Desulfobacteria</taxon>
        <taxon>Desulfobacterales</taxon>
        <taxon>Desulfobacteraceae</taxon>
        <taxon>Desulfobacter</taxon>
    </lineage>
</organism>